<proteinExistence type="predicted"/>
<feature type="compositionally biased region" description="Basic residues" evidence="1">
    <location>
        <begin position="22"/>
        <end position="49"/>
    </location>
</feature>
<name>A0A0P0WCZ2_ORYSJ</name>
<dbReference type="Gramene" id="Os04t0539601-00">
    <property type="protein sequence ID" value="Os04t0539601-00"/>
    <property type="gene ID" value="Os04g0539601"/>
</dbReference>
<sequence length="181" mass="19094">MIRDTHSSSSTSCACRETIQHSKKLITGGKKRQPSRKPQPFRRKARSTRVSRNLTGRSTISGGGGGGATSSYVTTDDGWESSFDFSSSGAATRASACSFSSAASFSASQNSSRSSRSSTENPSLSTIPHADGAAAAPSSAASSDRQLLFSASIFPSFSVQKAPTYTHSKNHKFPKFQKPSK</sequence>
<reference evidence="2 3" key="2">
    <citation type="journal article" date="2013" name="Plant Cell Physiol.">
        <title>Rice Annotation Project Database (RAP-DB): an integrative and interactive database for rice genomics.</title>
        <authorList>
            <person name="Sakai H."/>
            <person name="Lee S.S."/>
            <person name="Tanaka T."/>
            <person name="Numa H."/>
            <person name="Kim J."/>
            <person name="Kawahara Y."/>
            <person name="Wakimoto H."/>
            <person name="Yang C.C."/>
            <person name="Iwamoto M."/>
            <person name="Abe T."/>
            <person name="Yamada Y."/>
            <person name="Muto A."/>
            <person name="Inokuchi H."/>
            <person name="Ikemura T."/>
            <person name="Matsumoto T."/>
            <person name="Sasaki T."/>
            <person name="Itoh T."/>
        </authorList>
    </citation>
    <scope>NUCLEOTIDE SEQUENCE [LARGE SCALE GENOMIC DNA]</scope>
    <source>
        <strain evidence="3">cv. Nipponbare</strain>
    </source>
</reference>
<dbReference type="Proteomes" id="UP000059680">
    <property type="component" value="Chromosome 4"/>
</dbReference>
<dbReference type="OMA" id="HKFPKFQ"/>
<keyword evidence="3" id="KW-1185">Reference proteome</keyword>
<dbReference type="PaxDb" id="39947-A0A0P0WCZ2"/>
<accession>A0A0P0WCZ2</accession>
<protein>
    <submittedName>
        <fullName evidence="2">Os04g0539601 protein</fullName>
    </submittedName>
</protein>
<dbReference type="EMBL" id="AP014960">
    <property type="protein sequence ID" value="BAS90282.1"/>
    <property type="molecule type" value="Genomic_DNA"/>
</dbReference>
<feature type="region of interest" description="Disordered" evidence="1">
    <location>
        <begin position="22"/>
        <end position="73"/>
    </location>
</feature>
<reference evidence="3" key="1">
    <citation type="journal article" date="2005" name="Nature">
        <title>The map-based sequence of the rice genome.</title>
        <authorList>
            <consortium name="International rice genome sequencing project (IRGSP)"/>
            <person name="Matsumoto T."/>
            <person name="Wu J."/>
            <person name="Kanamori H."/>
            <person name="Katayose Y."/>
            <person name="Fujisawa M."/>
            <person name="Namiki N."/>
            <person name="Mizuno H."/>
            <person name="Yamamoto K."/>
            <person name="Antonio B.A."/>
            <person name="Baba T."/>
            <person name="Sakata K."/>
            <person name="Nagamura Y."/>
            <person name="Aoki H."/>
            <person name="Arikawa K."/>
            <person name="Arita K."/>
            <person name="Bito T."/>
            <person name="Chiden Y."/>
            <person name="Fujitsuka N."/>
            <person name="Fukunaka R."/>
            <person name="Hamada M."/>
            <person name="Harada C."/>
            <person name="Hayashi A."/>
            <person name="Hijishita S."/>
            <person name="Honda M."/>
            <person name="Hosokawa S."/>
            <person name="Ichikawa Y."/>
            <person name="Idonuma A."/>
            <person name="Iijima M."/>
            <person name="Ikeda M."/>
            <person name="Ikeno M."/>
            <person name="Ito K."/>
            <person name="Ito S."/>
            <person name="Ito T."/>
            <person name="Ito Y."/>
            <person name="Ito Y."/>
            <person name="Iwabuchi A."/>
            <person name="Kamiya K."/>
            <person name="Karasawa W."/>
            <person name="Kurita K."/>
            <person name="Katagiri S."/>
            <person name="Kikuta A."/>
            <person name="Kobayashi H."/>
            <person name="Kobayashi N."/>
            <person name="Machita K."/>
            <person name="Maehara T."/>
            <person name="Masukawa M."/>
            <person name="Mizubayashi T."/>
            <person name="Mukai Y."/>
            <person name="Nagasaki H."/>
            <person name="Nagata Y."/>
            <person name="Naito S."/>
            <person name="Nakashima M."/>
            <person name="Nakama Y."/>
            <person name="Nakamichi Y."/>
            <person name="Nakamura M."/>
            <person name="Meguro A."/>
            <person name="Negishi M."/>
            <person name="Ohta I."/>
            <person name="Ohta T."/>
            <person name="Okamoto M."/>
            <person name="Ono N."/>
            <person name="Saji S."/>
            <person name="Sakaguchi M."/>
            <person name="Sakai K."/>
            <person name="Shibata M."/>
            <person name="Shimokawa T."/>
            <person name="Song J."/>
            <person name="Takazaki Y."/>
            <person name="Terasawa K."/>
            <person name="Tsugane M."/>
            <person name="Tsuji K."/>
            <person name="Ueda S."/>
            <person name="Waki K."/>
            <person name="Yamagata H."/>
            <person name="Yamamoto M."/>
            <person name="Yamamoto S."/>
            <person name="Yamane H."/>
            <person name="Yoshiki S."/>
            <person name="Yoshihara R."/>
            <person name="Yukawa K."/>
            <person name="Zhong H."/>
            <person name="Yano M."/>
            <person name="Yuan Q."/>
            <person name="Ouyang S."/>
            <person name="Liu J."/>
            <person name="Jones K.M."/>
            <person name="Gansberger K."/>
            <person name="Moffat K."/>
            <person name="Hill J."/>
            <person name="Bera J."/>
            <person name="Fadrosh D."/>
            <person name="Jin S."/>
            <person name="Johri S."/>
            <person name="Kim M."/>
            <person name="Overton L."/>
            <person name="Reardon M."/>
            <person name="Tsitrin T."/>
            <person name="Vuong H."/>
            <person name="Weaver B."/>
            <person name="Ciecko A."/>
            <person name="Tallon L."/>
            <person name="Jackson J."/>
            <person name="Pai G."/>
            <person name="Aken S.V."/>
            <person name="Utterback T."/>
            <person name="Reidmuller S."/>
            <person name="Feldblyum T."/>
            <person name="Hsiao J."/>
            <person name="Zismann V."/>
            <person name="Iobst S."/>
            <person name="de Vazeille A.R."/>
            <person name="Buell C.R."/>
            <person name="Ying K."/>
            <person name="Li Y."/>
            <person name="Lu T."/>
            <person name="Huang Y."/>
            <person name="Zhao Q."/>
            <person name="Feng Q."/>
            <person name="Zhang L."/>
            <person name="Zhu J."/>
            <person name="Weng Q."/>
            <person name="Mu J."/>
            <person name="Lu Y."/>
            <person name="Fan D."/>
            <person name="Liu Y."/>
            <person name="Guan J."/>
            <person name="Zhang Y."/>
            <person name="Yu S."/>
            <person name="Liu X."/>
            <person name="Zhang Y."/>
            <person name="Hong G."/>
            <person name="Han B."/>
            <person name="Choisne N."/>
            <person name="Demange N."/>
            <person name="Orjeda G."/>
            <person name="Samain S."/>
            <person name="Cattolico L."/>
            <person name="Pelletier E."/>
            <person name="Couloux A."/>
            <person name="Segurens B."/>
            <person name="Wincker P."/>
            <person name="D'Hont A."/>
            <person name="Scarpelli C."/>
            <person name="Weissenbach J."/>
            <person name="Salanoubat M."/>
            <person name="Quetier F."/>
            <person name="Yu Y."/>
            <person name="Kim H.R."/>
            <person name="Rambo T."/>
            <person name="Currie J."/>
            <person name="Collura K."/>
            <person name="Luo M."/>
            <person name="Yang T."/>
            <person name="Ammiraju J.S.S."/>
            <person name="Engler F."/>
            <person name="Soderlund C."/>
            <person name="Wing R.A."/>
            <person name="Palmer L.E."/>
            <person name="de la Bastide M."/>
            <person name="Spiegel L."/>
            <person name="Nascimento L."/>
            <person name="Zutavern T."/>
            <person name="O'Shaughnessy A."/>
            <person name="Dike S."/>
            <person name="Dedhia N."/>
            <person name="Preston R."/>
            <person name="Balija V."/>
            <person name="McCombie W.R."/>
            <person name="Chow T."/>
            <person name="Chen H."/>
            <person name="Chung M."/>
            <person name="Chen C."/>
            <person name="Shaw J."/>
            <person name="Wu H."/>
            <person name="Hsiao K."/>
            <person name="Chao Y."/>
            <person name="Chu M."/>
            <person name="Cheng C."/>
            <person name="Hour A."/>
            <person name="Lee P."/>
            <person name="Lin S."/>
            <person name="Lin Y."/>
            <person name="Liou J."/>
            <person name="Liu S."/>
            <person name="Hsing Y."/>
            <person name="Raghuvanshi S."/>
            <person name="Mohanty A."/>
            <person name="Bharti A.K."/>
            <person name="Gaur A."/>
            <person name="Gupta V."/>
            <person name="Kumar D."/>
            <person name="Ravi V."/>
            <person name="Vij S."/>
            <person name="Kapur A."/>
            <person name="Khurana P."/>
            <person name="Khurana P."/>
            <person name="Khurana J.P."/>
            <person name="Tyagi A.K."/>
            <person name="Gaikwad K."/>
            <person name="Singh A."/>
            <person name="Dalal V."/>
            <person name="Srivastava S."/>
            <person name="Dixit A."/>
            <person name="Pal A.K."/>
            <person name="Ghazi I.A."/>
            <person name="Yadav M."/>
            <person name="Pandit A."/>
            <person name="Bhargava A."/>
            <person name="Sureshbabu K."/>
            <person name="Batra K."/>
            <person name="Sharma T.R."/>
            <person name="Mohapatra T."/>
            <person name="Singh N.K."/>
            <person name="Messing J."/>
            <person name="Nelson A.B."/>
            <person name="Fuks G."/>
            <person name="Kavchok S."/>
            <person name="Keizer G."/>
            <person name="Linton E."/>
            <person name="Llaca V."/>
            <person name="Song R."/>
            <person name="Tanyolac B."/>
            <person name="Young S."/>
            <person name="Ho-Il K."/>
            <person name="Hahn J.H."/>
            <person name="Sangsakoo G."/>
            <person name="Vanavichit A."/>
            <person name="de Mattos Luiz.A.T."/>
            <person name="Zimmer P.D."/>
            <person name="Malone G."/>
            <person name="Dellagostin O."/>
            <person name="de Oliveira A.C."/>
            <person name="Bevan M."/>
            <person name="Bancroft I."/>
            <person name="Minx P."/>
            <person name="Cordum H."/>
            <person name="Wilson R."/>
            <person name="Cheng Z."/>
            <person name="Jin W."/>
            <person name="Jiang J."/>
            <person name="Leong S.A."/>
            <person name="Iwama H."/>
            <person name="Gojobori T."/>
            <person name="Itoh T."/>
            <person name="Niimura Y."/>
            <person name="Fujii Y."/>
            <person name="Habara T."/>
            <person name="Sakai H."/>
            <person name="Sato Y."/>
            <person name="Wilson G."/>
            <person name="Kumar K."/>
            <person name="McCouch S."/>
            <person name="Juretic N."/>
            <person name="Hoen D."/>
            <person name="Wright S."/>
            <person name="Bruskiewich R."/>
            <person name="Bureau T."/>
            <person name="Miyao A."/>
            <person name="Hirochika H."/>
            <person name="Nishikawa T."/>
            <person name="Kadowaki K."/>
            <person name="Sugiura M."/>
            <person name="Burr B."/>
            <person name="Sasaki T."/>
        </authorList>
    </citation>
    <scope>NUCLEOTIDE SEQUENCE [LARGE SCALE GENOMIC DNA]</scope>
    <source>
        <strain evidence="3">cv. Nipponbare</strain>
    </source>
</reference>
<reference evidence="2 3" key="3">
    <citation type="journal article" date="2013" name="Rice">
        <title>Improvement of the Oryza sativa Nipponbare reference genome using next generation sequence and optical map data.</title>
        <authorList>
            <person name="Kawahara Y."/>
            <person name="de la Bastide M."/>
            <person name="Hamilton J.P."/>
            <person name="Kanamori H."/>
            <person name="McCombie W.R."/>
            <person name="Ouyang S."/>
            <person name="Schwartz D.C."/>
            <person name="Tanaka T."/>
            <person name="Wu J."/>
            <person name="Zhou S."/>
            <person name="Childs K.L."/>
            <person name="Davidson R.M."/>
            <person name="Lin H."/>
            <person name="Quesada-Ocampo L."/>
            <person name="Vaillancourt B."/>
            <person name="Sakai H."/>
            <person name="Lee S.S."/>
            <person name="Kim J."/>
            <person name="Numa H."/>
            <person name="Itoh T."/>
            <person name="Buell C.R."/>
            <person name="Matsumoto T."/>
        </authorList>
    </citation>
    <scope>NUCLEOTIDE SEQUENCE [LARGE SCALE GENOMIC DNA]</scope>
    <source>
        <strain evidence="3">cv. Nipponbare</strain>
    </source>
</reference>
<feature type="region of interest" description="Disordered" evidence="1">
    <location>
        <begin position="105"/>
        <end position="139"/>
    </location>
</feature>
<organism evidence="2 3">
    <name type="scientific">Oryza sativa subsp. japonica</name>
    <name type="common">Rice</name>
    <dbReference type="NCBI Taxonomy" id="39947"/>
    <lineage>
        <taxon>Eukaryota</taxon>
        <taxon>Viridiplantae</taxon>
        <taxon>Streptophyta</taxon>
        <taxon>Embryophyta</taxon>
        <taxon>Tracheophyta</taxon>
        <taxon>Spermatophyta</taxon>
        <taxon>Magnoliopsida</taxon>
        <taxon>Liliopsida</taxon>
        <taxon>Poales</taxon>
        <taxon>Poaceae</taxon>
        <taxon>BOP clade</taxon>
        <taxon>Oryzoideae</taxon>
        <taxon>Oryzeae</taxon>
        <taxon>Oryzinae</taxon>
        <taxon>Oryza</taxon>
        <taxon>Oryza sativa</taxon>
    </lineage>
</organism>
<dbReference type="AlphaFoldDB" id="A0A0P0WCZ2"/>
<gene>
    <name evidence="2" type="ordered locus">Os04g0539601</name>
    <name evidence="2" type="ORF">OSNPB_040539601</name>
</gene>
<feature type="compositionally biased region" description="Low complexity" evidence="1">
    <location>
        <begin position="105"/>
        <end position="118"/>
    </location>
</feature>
<feature type="non-terminal residue" evidence="2">
    <location>
        <position position="181"/>
    </location>
</feature>
<dbReference type="InParanoid" id="A0A0P0WCZ2"/>
<evidence type="ECO:0000313" key="3">
    <source>
        <dbReference type="Proteomes" id="UP000059680"/>
    </source>
</evidence>
<evidence type="ECO:0000256" key="1">
    <source>
        <dbReference type="SAM" id="MobiDB-lite"/>
    </source>
</evidence>
<evidence type="ECO:0000313" key="2">
    <source>
        <dbReference type="EMBL" id="BAS90282.1"/>
    </source>
</evidence>
<dbReference type="PROSITE" id="PS51257">
    <property type="entry name" value="PROKAR_LIPOPROTEIN"/>
    <property type="match status" value="1"/>
</dbReference>